<dbReference type="AlphaFoldDB" id="S5T309"/>
<evidence type="ECO:0000256" key="1">
    <source>
        <dbReference type="SAM" id="MobiDB-lite"/>
    </source>
</evidence>
<feature type="compositionally biased region" description="Low complexity" evidence="1">
    <location>
        <begin position="25"/>
        <end position="51"/>
    </location>
</feature>
<feature type="region of interest" description="Disordered" evidence="1">
    <location>
        <begin position="1"/>
        <end position="64"/>
    </location>
</feature>
<gene>
    <name evidence="2" type="ORF">B841_07535</name>
</gene>
<dbReference type="RefSeq" id="WP_020934913.1">
    <property type="nucleotide sequence ID" value="NC_021915.1"/>
</dbReference>
<evidence type="ECO:0000313" key="3">
    <source>
        <dbReference type="Proteomes" id="UP000015388"/>
    </source>
</evidence>
<dbReference type="PATRIC" id="fig|1224163.3.peg.1514"/>
<feature type="compositionally biased region" description="Polar residues" evidence="1">
    <location>
        <begin position="272"/>
        <end position="283"/>
    </location>
</feature>
<reference evidence="2 3" key="1">
    <citation type="submission" date="2012-11" db="EMBL/GenBank/DDBJ databases">
        <title>The complete genome sequence of Corynebacterium maris Coryn-1 (=DSM 45190).</title>
        <authorList>
            <person name="Schaffert L."/>
            <person name="Albersmeier A."/>
            <person name="Kalinowski J."/>
            <person name="Ruckert C."/>
        </authorList>
    </citation>
    <scope>NUCLEOTIDE SEQUENCE [LARGE SCALE GENOMIC DNA]</scope>
    <source>
        <strain evidence="3">Coryn-1</strain>
    </source>
</reference>
<dbReference type="eggNOG" id="ENOG502Z90C">
    <property type="taxonomic scope" value="Bacteria"/>
</dbReference>
<feature type="compositionally biased region" description="Low complexity" evidence="1">
    <location>
        <begin position="243"/>
        <end position="259"/>
    </location>
</feature>
<dbReference type="KEGG" id="cmd:B841_07535"/>
<dbReference type="InterPro" id="IPR022183">
    <property type="entry name" value="DUF3710"/>
</dbReference>
<dbReference type="HOGENOM" id="CLU_069776_0_0_11"/>
<feature type="region of interest" description="Disordered" evidence="1">
    <location>
        <begin position="240"/>
        <end position="283"/>
    </location>
</feature>
<dbReference type="Proteomes" id="UP000015388">
    <property type="component" value="Chromosome"/>
</dbReference>
<evidence type="ECO:0000313" key="2">
    <source>
        <dbReference type="EMBL" id="AGS34980.1"/>
    </source>
</evidence>
<organism evidence="2 3">
    <name type="scientific">Corynebacterium maris DSM 45190</name>
    <dbReference type="NCBI Taxonomy" id="1224163"/>
    <lineage>
        <taxon>Bacteria</taxon>
        <taxon>Bacillati</taxon>
        <taxon>Actinomycetota</taxon>
        <taxon>Actinomycetes</taxon>
        <taxon>Mycobacteriales</taxon>
        <taxon>Corynebacteriaceae</taxon>
        <taxon>Corynebacterium</taxon>
    </lineage>
</organism>
<protein>
    <recommendedName>
        <fullName evidence="4">DUF3710 domain-containing protein</fullName>
    </recommendedName>
</protein>
<proteinExistence type="predicted"/>
<keyword evidence="3" id="KW-1185">Reference proteome</keyword>
<sequence length="283" mass="29911">MALWPFGKKKRNDQEPAAPTPEPTEQPVADAPAAVEDTAADQAAAQGGPAASIEHDAVNGATGPFDGDNVNIDDFDFSDFASGVLDLGSMKLAIPQGAQVQVEMGEKGPKMLHLVTTSGRITPVAFAAPTQGGQWETASQDILDGMRREGSDAGFEPGPWGREVVAAANNNVMRIIGVDGPRWMLRLTVAAPQDKADAAADIARDIAARTFVYRGADPILAGNSLPVVMPAQLVEQVQKAMEQRAQQNQANQQAAQTAQESDAVREAAQALRNLNQQTPPENK</sequence>
<name>S5T309_9CORY</name>
<dbReference type="Pfam" id="PF12502">
    <property type="entry name" value="DUF3710"/>
    <property type="match status" value="1"/>
</dbReference>
<evidence type="ECO:0008006" key="4">
    <source>
        <dbReference type="Google" id="ProtNLM"/>
    </source>
</evidence>
<dbReference type="OrthoDB" id="8480367at2"/>
<dbReference type="STRING" id="1224163.B841_07535"/>
<dbReference type="EMBL" id="CP003924">
    <property type="protein sequence ID" value="AGS34980.1"/>
    <property type="molecule type" value="Genomic_DNA"/>
</dbReference>
<accession>S5T309</accession>